<evidence type="ECO:0000313" key="6">
    <source>
        <dbReference type="EMBL" id="SMY08653.1"/>
    </source>
</evidence>
<dbReference type="InterPro" id="IPR043128">
    <property type="entry name" value="Rev_trsase/Diguanyl_cyclase"/>
</dbReference>
<dbReference type="GO" id="GO:0005886">
    <property type="term" value="C:plasma membrane"/>
    <property type="evidence" value="ECO:0007669"/>
    <property type="project" value="TreeGrafter"/>
</dbReference>
<dbReference type="InterPro" id="IPR050469">
    <property type="entry name" value="Diguanylate_Cyclase"/>
</dbReference>
<keyword evidence="4" id="KW-1133">Transmembrane helix</keyword>
<dbReference type="GO" id="GO:1902201">
    <property type="term" value="P:negative regulation of bacterial-type flagellum-dependent cell motility"/>
    <property type="evidence" value="ECO:0007669"/>
    <property type="project" value="TreeGrafter"/>
</dbReference>
<dbReference type="SMART" id="SM00267">
    <property type="entry name" value="GGDEF"/>
    <property type="match status" value="1"/>
</dbReference>
<dbReference type="PANTHER" id="PTHR45138:SF9">
    <property type="entry name" value="DIGUANYLATE CYCLASE DGCM-RELATED"/>
    <property type="match status" value="1"/>
</dbReference>
<dbReference type="EC" id="2.7.7.65" evidence="1"/>
<dbReference type="PANTHER" id="PTHR45138">
    <property type="entry name" value="REGULATORY COMPONENTS OF SENSORY TRANSDUCTION SYSTEM"/>
    <property type="match status" value="1"/>
</dbReference>
<dbReference type="AlphaFoldDB" id="A0A238LGG2"/>
<evidence type="ECO:0000259" key="5">
    <source>
        <dbReference type="PROSITE" id="PS50887"/>
    </source>
</evidence>
<feature type="region of interest" description="Disordered" evidence="3">
    <location>
        <begin position="236"/>
        <end position="257"/>
    </location>
</feature>
<dbReference type="SUPFAM" id="SSF55073">
    <property type="entry name" value="Nucleotide cyclase"/>
    <property type="match status" value="1"/>
</dbReference>
<accession>A0A238LGG2</accession>
<comment type="catalytic activity">
    <reaction evidence="2">
        <text>2 GTP = 3',3'-c-di-GMP + 2 diphosphate</text>
        <dbReference type="Rhea" id="RHEA:24898"/>
        <dbReference type="ChEBI" id="CHEBI:33019"/>
        <dbReference type="ChEBI" id="CHEBI:37565"/>
        <dbReference type="ChEBI" id="CHEBI:58805"/>
        <dbReference type="EC" id="2.7.7.65"/>
    </reaction>
</comment>
<dbReference type="GO" id="GO:0052621">
    <property type="term" value="F:diguanylate cyclase activity"/>
    <property type="evidence" value="ECO:0007669"/>
    <property type="project" value="UniProtKB-EC"/>
</dbReference>
<reference evidence="6 7" key="1">
    <citation type="submission" date="2017-05" db="EMBL/GenBank/DDBJ databases">
        <authorList>
            <person name="Song R."/>
            <person name="Chenine A.L."/>
            <person name="Ruprecht R.M."/>
        </authorList>
    </citation>
    <scope>NUCLEOTIDE SEQUENCE [LARGE SCALE GENOMIC DNA]</scope>
    <source>
        <strain evidence="6 7">CECT 8899</strain>
    </source>
</reference>
<dbReference type="GO" id="GO:0043709">
    <property type="term" value="P:cell adhesion involved in single-species biofilm formation"/>
    <property type="evidence" value="ECO:0007669"/>
    <property type="project" value="TreeGrafter"/>
</dbReference>
<dbReference type="InterPro" id="IPR029787">
    <property type="entry name" value="Nucleotide_cyclase"/>
</dbReference>
<evidence type="ECO:0000256" key="1">
    <source>
        <dbReference type="ARBA" id="ARBA00012528"/>
    </source>
</evidence>
<gene>
    <name evidence="6" type="primary">ycdT_2</name>
    <name evidence="6" type="ORF">LOM8899_02808</name>
</gene>
<feature type="transmembrane region" description="Helical" evidence="4">
    <location>
        <begin position="20"/>
        <end position="43"/>
    </location>
</feature>
<organism evidence="6 7">
    <name type="scientific">Flavimaricola marinus</name>
    <dbReference type="NCBI Taxonomy" id="1819565"/>
    <lineage>
        <taxon>Bacteria</taxon>
        <taxon>Pseudomonadati</taxon>
        <taxon>Pseudomonadota</taxon>
        <taxon>Alphaproteobacteria</taxon>
        <taxon>Rhodobacterales</taxon>
        <taxon>Paracoccaceae</taxon>
        <taxon>Flavimaricola</taxon>
    </lineage>
</organism>
<dbReference type="PROSITE" id="PS50887">
    <property type="entry name" value="GGDEF"/>
    <property type="match status" value="1"/>
</dbReference>
<evidence type="ECO:0000256" key="4">
    <source>
        <dbReference type="SAM" id="Phobius"/>
    </source>
</evidence>
<dbReference type="InterPro" id="IPR000160">
    <property type="entry name" value="GGDEF_dom"/>
</dbReference>
<dbReference type="Pfam" id="PF00990">
    <property type="entry name" value="GGDEF"/>
    <property type="match status" value="1"/>
</dbReference>
<keyword evidence="6" id="KW-0808">Transferase</keyword>
<dbReference type="FunFam" id="3.30.70.270:FF:000001">
    <property type="entry name" value="Diguanylate cyclase domain protein"/>
    <property type="match status" value="1"/>
</dbReference>
<evidence type="ECO:0000256" key="3">
    <source>
        <dbReference type="SAM" id="MobiDB-lite"/>
    </source>
</evidence>
<evidence type="ECO:0000313" key="7">
    <source>
        <dbReference type="Proteomes" id="UP000201613"/>
    </source>
</evidence>
<keyword evidence="6" id="KW-0548">Nucleotidyltransferase</keyword>
<keyword evidence="4" id="KW-0472">Membrane</keyword>
<dbReference type="CDD" id="cd01949">
    <property type="entry name" value="GGDEF"/>
    <property type="match status" value="1"/>
</dbReference>
<name>A0A238LGG2_9RHOB</name>
<sequence length="257" mass="28690">MDVEEKYDRLLARNRRQAWIWSAVVIVFAMALASALTFVFYPAELVPFIVWRTPWIALLVATPLVFLYSKLLLRNFELAMTLKRLVERDRLTDVATRDYFFARMDAAPRLCGVCLMIDIDHFKSVNDNHGHILGDAVIREVASVLDAECRSEDIVCRYGGEEFVIFLNGLGPAQGWEAAERMRRRVAQAPLRIDDTALQVTLSVGAALKHGNTDIMAAISAADASLYRAKAAGRNRTVTTWHPQPESLRPVAGAASS</sequence>
<evidence type="ECO:0000256" key="2">
    <source>
        <dbReference type="ARBA" id="ARBA00034247"/>
    </source>
</evidence>
<protein>
    <recommendedName>
        <fullName evidence="1">diguanylate cyclase</fullName>
        <ecNumber evidence="1">2.7.7.65</ecNumber>
    </recommendedName>
</protein>
<dbReference type="OrthoDB" id="9812260at2"/>
<dbReference type="Proteomes" id="UP000201613">
    <property type="component" value="Unassembled WGS sequence"/>
</dbReference>
<keyword evidence="4" id="KW-0812">Transmembrane</keyword>
<keyword evidence="7" id="KW-1185">Reference proteome</keyword>
<dbReference type="NCBIfam" id="TIGR00254">
    <property type="entry name" value="GGDEF"/>
    <property type="match status" value="1"/>
</dbReference>
<proteinExistence type="predicted"/>
<dbReference type="Gene3D" id="3.30.70.270">
    <property type="match status" value="1"/>
</dbReference>
<feature type="transmembrane region" description="Helical" evidence="4">
    <location>
        <begin position="55"/>
        <end position="73"/>
    </location>
</feature>
<dbReference type="RefSeq" id="WP_093992829.1">
    <property type="nucleotide sequence ID" value="NZ_FXZK01000005.1"/>
</dbReference>
<dbReference type="EMBL" id="FXZK01000005">
    <property type="protein sequence ID" value="SMY08653.1"/>
    <property type="molecule type" value="Genomic_DNA"/>
</dbReference>
<feature type="domain" description="GGDEF" evidence="5">
    <location>
        <begin position="110"/>
        <end position="242"/>
    </location>
</feature>